<evidence type="ECO:0000256" key="19">
    <source>
        <dbReference type="ARBA" id="ARBA00047370"/>
    </source>
</evidence>
<evidence type="ECO:0000256" key="17">
    <source>
        <dbReference type="ARBA" id="ARBA00031012"/>
    </source>
</evidence>
<evidence type="ECO:0000256" key="1">
    <source>
        <dbReference type="ARBA" id="ARBA00004328"/>
    </source>
</evidence>
<comment type="catalytic activity">
    <reaction evidence="14">
        <text>a 5'-end triphospho-adenylyl-adenylyl-cytidylyl-adenosine in mRNA + GDP + H(+) = a 5'-end (5'-triphosphoguanosine)-adenylyl-adenylyl-cytidylyl-adenosine in mRNA + diphosphate</text>
        <dbReference type="Rhea" id="RHEA:65436"/>
        <dbReference type="Rhea" id="RHEA-COMP:16797"/>
        <dbReference type="Rhea" id="RHEA-COMP:16799"/>
        <dbReference type="ChEBI" id="CHEBI:15378"/>
        <dbReference type="ChEBI" id="CHEBI:33019"/>
        <dbReference type="ChEBI" id="CHEBI:58189"/>
        <dbReference type="ChEBI" id="CHEBI:156484"/>
        <dbReference type="ChEBI" id="CHEBI:156503"/>
        <dbReference type="EC" id="2.7.7.88"/>
    </reaction>
</comment>
<evidence type="ECO:0000256" key="14">
    <source>
        <dbReference type="ARBA" id="ARBA00024494"/>
    </source>
</evidence>
<comment type="catalytic activity">
    <reaction evidence="18">
        <text>a 5'-end (5'-triphosphoguanosine)-adenylyl-adenylyl-cytidylyl-adenosine in mRNA + S-adenosyl-L-methionine = a 5'-end (5'-triphosphoguanosine)-(2'-O-methyladenylyl)-adenylyl-cytidylyl-adenosine in mRNA + S-adenosyl-L-homocysteine + H(+)</text>
        <dbReference type="Rhea" id="RHEA:65380"/>
        <dbReference type="Rhea" id="RHEA-COMP:16797"/>
        <dbReference type="Rhea" id="RHEA-COMP:16801"/>
        <dbReference type="ChEBI" id="CHEBI:15378"/>
        <dbReference type="ChEBI" id="CHEBI:57856"/>
        <dbReference type="ChEBI" id="CHEBI:59789"/>
        <dbReference type="ChEBI" id="CHEBI:156482"/>
        <dbReference type="ChEBI" id="CHEBI:156484"/>
    </reaction>
</comment>
<keyword evidence="13" id="KW-0511">Multifunctional enzyme</keyword>
<comment type="catalytic activity">
    <reaction evidence="19">
        <text>a 5'-end (5'-triphosphoguanosine)-adenylyl-adenylyl-cytidylyl-adenosine in mRNA + 2 S-adenosyl-L-methionine = a 5'-end (N(7)-methyl 5'-triphosphoguanosine)-(2'-O-methyladenylyl)-adenylyl-cytidylyl-adenosine in mRNA + 2 S-adenosyl-L-homocysteine + H(+)</text>
        <dbReference type="Rhea" id="RHEA:65376"/>
        <dbReference type="Rhea" id="RHEA-COMP:16797"/>
        <dbReference type="Rhea" id="RHEA-COMP:16798"/>
        <dbReference type="ChEBI" id="CHEBI:15378"/>
        <dbReference type="ChEBI" id="CHEBI:57856"/>
        <dbReference type="ChEBI" id="CHEBI:59789"/>
        <dbReference type="ChEBI" id="CHEBI:156483"/>
        <dbReference type="ChEBI" id="CHEBI:156484"/>
        <dbReference type="EC" id="2.1.1.375"/>
    </reaction>
</comment>
<dbReference type="EMBL" id="MW288178">
    <property type="protein sequence ID" value="QPL15312.1"/>
    <property type="molecule type" value="Viral_cRNA"/>
</dbReference>
<keyword evidence="11" id="KW-0693">Viral RNA replication</keyword>
<organism evidence="22">
    <name type="scientific">Orthopteran chu-related virus OKIAV152</name>
    <dbReference type="NCBI Taxonomy" id="2792595"/>
    <lineage>
        <taxon>Viruses</taxon>
        <taxon>Riboviria</taxon>
        <taxon>Orthornavirae</taxon>
        <taxon>Negarnaviricota</taxon>
        <taxon>Haploviricotina</taxon>
        <taxon>Monjiviricetes</taxon>
        <taxon>Jingchuvirales</taxon>
        <taxon>Chuviridae</taxon>
    </lineage>
</organism>
<evidence type="ECO:0000256" key="4">
    <source>
        <dbReference type="ARBA" id="ARBA00022664"/>
    </source>
</evidence>
<sequence length="2204" mass="255746">MFMSQSKVSFETPMSAIYERKFDTAIRSSFSKEFHARMLNETLTLDDRLIVESKHISYKTGPVFETPDAYADLLLLLFSNDASTTSYSNIRKQVQRNYSLTQDLVKIQISYILQSNYTYLRKRVQTLADRHLTNIEPRPELVRLINMSIWLIEIIEKINTVHAPKYQRLNDNDKLNELLKINHATCPYISLSMVWSYTKCLLMISGKKYLLPRTFILLLHNKICDLISVLTLALYGEGTCYAEGSYTLTLDFVKELCRLILKYQNKAFDILKCLEGLGIAETLVEVENWRNTEFLDVLADDLYASTRFNYLASHLRALLTAADIPMRHELMCLSKIVGHPLVDMEEGSIALHKATTEELDINLTYVHQCVCYIKQNYIRNHIQKEGRWPPAQINSKDAPHPLVRAFVMNLDPHCQYILTKFGEVRIEDYTYIDILPNMQYNKLENSIPYLKDKTISVLRSKVMTNYIQATGQGMQEKHAQQTWAETRCLLAFLIHPSSYHNHIKFMDRVAYSHTLTNLLDYLVIRVVPKEKELKVLYRGYGCKTYEYRLGTLAQEKNVMRFLDEFSNEQAMTLSELELLKRLRAFRSLYKAYPGYTVLYVVLDSSKWNNKFRPETVDWPMKHTLDKVFDYPIFGKTHETYKKSIIYVPDGDDVYWWDGQAGGIEGQNQDTWVVTYLAQLKVALHGLNIKYHILCKGDDVRIVIAIPNRVLEHTPIGKMKNIIVKRISDKMAGFGHIIKLEESYGSCKYFAFSKSASCEHIELPQGFRKIQKCYGANNAFIPTLDEYIASTFSNAHSSCKTEPIVIPSYSVAAFWSFYYMMNHPKYKDMADNEYLALLLTPSIVGGFPVIYLHNMHVRAESDLLSPFIGIFQHCRKYAPDVAEVMEHFLHVPTPEEEDLNMLFRDPYCLPSDRPRLPSAVLRSLIVPALETISQNKDLLQLIRVSRSPEHDNLMMLLRSADVFNVRVLSVMFAGSPAGILEELLRKFESSRSIIELVILRYGRRRAERRIRVVMRAENMVQSWRAKRVKGKNLQYCVPLIRQITDCPSESAYKIRAYAWKREIEGITMPPLQHQLEFHIALSSPDNRWINNNHFTFKVLKPDINIGRRYSEHYAARKTEPFVGYTTRTGNIAPSAHFIEKDPILTKMKNLFDLGSWVTGSKVGEDGEILESNANEVIDLILQSYTDIPRKDIDPFVAKKKSGTVQHHLRSPSFRESIVPNVLSNMYTRFSGESDTHVTLFHSKSHYRVNFLHCFCYAAWCLMMELEFSSVVTTPHLIWGVTTPCEFCNEPIEEKAIMFDQRLLRSVSLEPLSLIRIGEVAEEILKKSVHAWYQKNIRYELDQDALSYQIGIIGVLQELTDKTYFQRRSIENRHGGYHLDLTSYSIISNLSLQKSPRDVGLTEIKRMAVSRIGSFLVSIIAPLFEQLACHADPDEFEVFMASCPYSELPWYGLMQQFYRAGILAPLIRWFHSESRIPPPVCYYNPQTASSYVGRAALHLYDHKDYEHVCVVLSYYNNGILERHLSYYSRYILWKAYMKLFRQYFHSLPFSKAEEYIDNVIALLRQSCLIWYMYEATRESITQASKSILERQEQEVYLPDYYDFDVDDLLEVIELSPNSRFRTSILGYCEKYKLKPEVVMDIQEQTVADFLITCNNSRAMFSIKLAYTTLELCIATIRSHGGQEIEEDRLEEDEEPYEEETPAQLEYRLNKVLPDISVDYRPRLIDPVAVNYVPHIAMLDIQTYAVDQKEMYRILGWSNGSETYIVSVLEDTGISSQLPPLGNYACIADGDGGACSVLAYFTHAQCTLLYHTLLENRAGEILPNSLLNIFPNMQKQLLASHLEEGYDDLMQIATWERFEQYNKVYSGMILELELQNHDLSKYNLIYMHMATFFLRNRLHGSFLIARVNLYSSINADCLVSRLASYCTYIQVYRPRCMKRYKWAYIIAAGYRQEFTDTYSDILCIVDPGISQRTLTMQRRLVEYMEEWAPERGFPHVLDIPDTSTYVRKLDLMPSRAQANIRNEVGLDLIFSPGESFIDMITILMSNWSTSTLSKYNLSVGAKLFKWIERLNKDDLPHLYDKQSWTTDTQAHRLICLNSMFCLAGFYYGMQSFVNIETPLVLDHEDYLKFYQSILNLLPERDRYGGNAREHFDGHFSYKGRRIITQCMYIRGINTFLNLYGTMVGFYKMQGSAITGKKKDKQRRKEKR</sequence>
<evidence type="ECO:0000256" key="12">
    <source>
        <dbReference type="ARBA" id="ARBA00023042"/>
    </source>
</evidence>
<evidence type="ECO:0000256" key="15">
    <source>
        <dbReference type="ARBA" id="ARBA00024499"/>
    </source>
</evidence>
<evidence type="ECO:0000256" key="11">
    <source>
        <dbReference type="ARBA" id="ARBA00022953"/>
    </source>
</evidence>
<dbReference type="InterPro" id="IPR014023">
    <property type="entry name" value="Mononeg_RNA_pol_cat"/>
</dbReference>
<keyword evidence="7" id="KW-0548">Nucleotidyltransferase</keyword>
<comment type="catalytic activity">
    <reaction evidence="15">
        <text>a 5'-end (5'-triphosphoguanosine)-(2'-O-methyladenylyl)-adenylyl-cytidylyl-adenosine in mRNA + S-adenosyl-L-methionine = a 5'-end (N(7)-methyl 5'-triphosphoguanosine)-(2'-O-methyladenylyl)-adenylyl-cytidylyl-adenosine in mRNA + S-adenosyl-L-homocysteine</text>
        <dbReference type="Rhea" id="RHEA:65440"/>
        <dbReference type="Rhea" id="RHEA-COMP:16798"/>
        <dbReference type="Rhea" id="RHEA-COMP:16801"/>
        <dbReference type="ChEBI" id="CHEBI:57856"/>
        <dbReference type="ChEBI" id="CHEBI:59789"/>
        <dbReference type="ChEBI" id="CHEBI:156482"/>
        <dbReference type="ChEBI" id="CHEBI:156483"/>
    </reaction>
</comment>
<keyword evidence="6" id="KW-0949">S-adenosyl-L-methionine</keyword>
<reference evidence="22" key="1">
    <citation type="journal article" date="2019" name="PLoS Pathog.">
        <title>Re-assessing the diversity of negative strand RNA viruses in insects.</title>
        <authorList>
            <person name="Kafer S."/>
            <person name="Paraskevopoulou S."/>
            <person name="Zirkel F."/>
            <person name="Wieseke N."/>
            <person name="Donath A."/>
            <person name="Petersen M."/>
            <person name="Jones T.C."/>
            <person name="Liu S."/>
            <person name="Zhou X."/>
            <person name="Middendorf M."/>
            <person name="Junglen S."/>
            <person name="Misof B."/>
            <person name="Drosten C."/>
        </authorList>
    </citation>
    <scope>NUCLEOTIDE SEQUENCE</scope>
    <source>
        <strain evidence="22">OKIAV152</strain>
    </source>
</reference>
<evidence type="ECO:0000256" key="8">
    <source>
        <dbReference type="ARBA" id="ARBA00022741"/>
    </source>
</evidence>
<dbReference type="GO" id="GO:0044423">
    <property type="term" value="C:virion component"/>
    <property type="evidence" value="ECO:0007669"/>
    <property type="project" value="UniProtKB-KW"/>
</dbReference>
<evidence type="ECO:0000313" key="22">
    <source>
        <dbReference type="EMBL" id="QPL15312.1"/>
    </source>
</evidence>
<evidence type="ECO:0000256" key="7">
    <source>
        <dbReference type="ARBA" id="ARBA00022695"/>
    </source>
</evidence>
<dbReference type="InterPro" id="IPR026890">
    <property type="entry name" value="Mononeg_mRNAcap"/>
</dbReference>
<name>A0A7T0M3H5_9VIRU</name>
<dbReference type="Pfam" id="PF14318">
    <property type="entry name" value="Mononeg_mRNAcap"/>
    <property type="match status" value="1"/>
</dbReference>
<keyword evidence="3 22" id="KW-0696">RNA-directed RNA polymerase</keyword>
<evidence type="ECO:0000256" key="10">
    <source>
        <dbReference type="ARBA" id="ARBA00022844"/>
    </source>
</evidence>
<dbReference type="Pfam" id="PF00946">
    <property type="entry name" value="Mononeg_RNA_pol"/>
    <property type="match status" value="1"/>
</dbReference>
<keyword evidence="4" id="KW-0507">mRNA processing</keyword>
<comment type="subcellular location">
    <subcellularLocation>
        <location evidence="1">Virion</location>
    </subcellularLocation>
</comment>
<comment type="catalytic activity">
    <reaction evidence="20">
        <text>GTP + H2O = GDP + phosphate + H(+)</text>
        <dbReference type="Rhea" id="RHEA:19669"/>
        <dbReference type="ChEBI" id="CHEBI:15377"/>
        <dbReference type="ChEBI" id="CHEBI:15378"/>
        <dbReference type="ChEBI" id="CHEBI:37565"/>
        <dbReference type="ChEBI" id="CHEBI:43474"/>
        <dbReference type="ChEBI" id="CHEBI:58189"/>
    </reaction>
</comment>
<dbReference type="GO" id="GO:0004482">
    <property type="term" value="F:mRNA 5'-cap (guanine-N7-)-methyltransferase activity"/>
    <property type="evidence" value="ECO:0007669"/>
    <property type="project" value="InterPro"/>
</dbReference>
<dbReference type="EC" id="2.7.7.48" evidence="2"/>
<dbReference type="GO" id="GO:0005524">
    <property type="term" value="F:ATP binding"/>
    <property type="evidence" value="ECO:0007669"/>
    <property type="project" value="UniProtKB-KW"/>
</dbReference>
<keyword evidence="10" id="KW-0946">Virion</keyword>
<evidence type="ECO:0000256" key="13">
    <source>
        <dbReference type="ARBA" id="ARBA00023268"/>
    </source>
</evidence>
<protein>
    <recommendedName>
        <fullName evidence="2">RNA-directed RNA polymerase</fullName>
        <ecNumber evidence="2">2.7.7.48</ecNumber>
    </recommendedName>
    <alternativeName>
        <fullName evidence="17">Replicase</fullName>
    </alternativeName>
    <alternativeName>
        <fullName evidence="16">Transcriptase</fullName>
    </alternativeName>
</protein>
<evidence type="ECO:0000256" key="18">
    <source>
        <dbReference type="ARBA" id="ARBA00047332"/>
    </source>
</evidence>
<keyword evidence="12" id="KW-0506">mRNA capping</keyword>
<evidence type="ECO:0000256" key="20">
    <source>
        <dbReference type="ARBA" id="ARBA00048548"/>
    </source>
</evidence>
<dbReference type="PROSITE" id="PS50526">
    <property type="entry name" value="RDRP_SSRNA_NEG_NONSEG"/>
    <property type="match status" value="1"/>
</dbReference>
<keyword evidence="9" id="KW-0067">ATP-binding</keyword>
<evidence type="ECO:0000256" key="16">
    <source>
        <dbReference type="ARBA" id="ARBA00030436"/>
    </source>
</evidence>
<keyword evidence="8" id="KW-0547">Nucleotide-binding</keyword>
<evidence type="ECO:0000256" key="6">
    <source>
        <dbReference type="ARBA" id="ARBA00022691"/>
    </source>
</evidence>
<accession>A0A7T0M3H5</accession>
<feature type="domain" description="RdRp catalytic" evidence="21">
    <location>
        <begin position="596"/>
        <end position="759"/>
    </location>
</feature>
<evidence type="ECO:0000256" key="5">
    <source>
        <dbReference type="ARBA" id="ARBA00022679"/>
    </source>
</evidence>
<keyword evidence="5" id="KW-0808">Transferase</keyword>
<evidence type="ECO:0000256" key="3">
    <source>
        <dbReference type="ARBA" id="ARBA00022484"/>
    </source>
</evidence>
<dbReference type="GO" id="GO:0003968">
    <property type="term" value="F:RNA-directed RNA polymerase activity"/>
    <property type="evidence" value="ECO:0007669"/>
    <property type="project" value="UniProtKB-KW"/>
</dbReference>
<evidence type="ECO:0000256" key="2">
    <source>
        <dbReference type="ARBA" id="ARBA00012494"/>
    </source>
</evidence>
<evidence type="ECO:0000256" key="9">
    <source>
        <dbReference type="ARBA" id="ARBA00022840"/>
    </source>
</evidence>
<evidence type="ECO:0000259" key="21">
    <source>
        <dbReference type="PROSITE" id="PS50526"/>
    </source>
</evidence>
<proteinExistence type="predicted"/>